<dbReference type="RefSeq" id="WP_307478138.1">
    <property type="nucleotide sequence ID" value="NZ_JAUSUB010000027.1"/>
</dbReference>
<comment type="caution">
    <text evidence="1">The sequence shown here is derived from an EMBL/GenBank/DDBJ whole genome shotgun (WGS) entry which is preliminary data.</text>
</comment>
<keyword evidence="2" id="KW-1185">Reference proteome</keyword>
<dbReference type="EMBL" id="JAUSUB010000027">
    <property type="protein sequence ID" value="MDQ0272707.1"/>
    <property type="molecule type" value="Genomic_DNA"/>
</dbReference>
<sequence length="131" mass="15699">MNREDIAEKMRQSVADKDKELILKCFEDLRYSSIYFYHLELDLKAKYEDLEYKNEIFNFFYLRFKGNTLRVTVDQELYRIYVTKESRRGTQRLDEIAAIDGKLICDQGEFYLNQVNVYLSDCYAKLLSANI</sequence>
<evidence type="ECO:0008006" key="3">
    <source>
        <dbReference type="Google" id="ProtNLM"/>
    </source>
</evidence>
<reference evidence="1 2" key="1">
    <citation type="submission" date="2023-07" db="EMBL/GenBank/DDBJ databases">
        <title>Genomic Encyclopedia of Type Strains, Phase IV (KMG-IV): sequencing the most valuable type-strain genomes for metagenomic binning, comparative biology and taxonomic classification.</title>
        <authorList>
            <person name="Goeker M."/>
        </authorList>
    </citation>
    <scope>NUCLEOTIDE SEQUENCE [LARGE SCALE GENOMIC DNA]</scope>
    <source>
        <strain evidence="1 2">DSM 23494</strain>
    </source>
</reference>
<proteinExistence type="predicted"/>
<name>A0ABU0APK8_9BACI</name>
<evidence type="ECO:0000313" key="1">
    <source>
        <dbReference type="EMBL" id="MDQ0272707.1"/>
    </source>
</evidence>
<protein>
    <recommendedName>
        <fullName evidence="3">DUF3942 domain-containing protein</fullName>
    </recommendedName>
</protein>
<gene>
    <name evidence="1" type="ORF">J2S17_004600</name>
</gene>
<dbReference type="Proteomes" id="UP001238088">
    <property type="component" value="Unassembled WGS sequence"/>
</dbReference>
<evidence type="ECO:0000313" key="2">
    <source>
        <dbReference type="Proteomes" id="UP001238088"/>
    </source>
</evidence>
<organism evidence="1 2">
    <name type="scientific">Cytobacillus purgationiresistens</name>
    <dbReference type="NCBI Taxonomy" id="863449"/>
    <lineage>
        <taxon>Bacteria</taxon>
        <taxon>Bacillati</taxon>
        <taxon>Bacillota</taxon>
        <taxon>Bacilli</taxon>
        <taxon>Bacillales</taxon>
        <taxon>Bacillaceae</taxon>
        <taxon>Cytobacillus</taxon>
    </lineage>
</organism>
<accession>A0ABU0APK8</accession>